<dbReference type="AlphaFoldDB" id="A0A8X6YBB8"/>
<evidence type="ECO:0000313" key="2">
    <source>
        <dbReference type="EMBL" id="GFY69113.1"/>
    </source>
</evidence>
<keyword evidence="3" id="KW-1185">Reference proteome</keyword>
<evidence type="ECO:0000256" key="1">
    <source>
        <dbReference type="SAM" id="MobiDB-lite"/>
    </source>
</evidence>
<accession>A0A8X6YBB8</accession>
<protein>
    <submittedName>
        <fullName evidence="2">Uncharacterized protein</fullName>
    </submittedName>
</protein>
<sequence>MGFCGAFSELCTQSVYMVFSLSNPPLLPHESDDDEHGDDEFKGKDEEDVGNPEEKTKEPHEGGAEEPLPETNFPFNTAAFSIKQVNHYFKELEKAMEHVFQQTLEEASLDNKTYTNTTEEDVEVDGHKFHVKNDLTLMQNLTSSRTSHHLQVHANERRWRILLNQDARTCLSLFRILQRPFSHVDWRIYDSITINLVNNKSIVSYT</sequence>
<gene>
    <name evidence="2" type="ORF">TNIN_138041</name>
</gene>
<dbReference type="EMBL" id="BMAV01017455">
    <property type="protein sequence ID" value="GFY69113.1"/>
    <property type="molecule type" value="Genomic_DNA"/>
</dbReference>
<dbReference type="Proteomes" id="UP000886998">
    <property type="component" value="Unassembled WGS sequence"/>
</dbReference>
<proteinExistence type="predicted"/>
<name>A0A8X6YBB8_9ARAC</name>
<reference evidence="2" key="1">
    <citation type="submission" date="2020-08" db="EMBL/GenBank/DDBJ databases">
        <title>Multicomponent nature underlies the extraordinary mechanical properties of spider dragline silk.</title>
        <authorList>
            <person name="Kono N."/>
            <person name="Nakamura H."/>
            <person name="Mori M."/>
            <person name="Yoshida Y."/>
            <person name="Ohtoshi R."/>
            <person name="Malay A.D."/>
            <person name="Moran D.A.P."/>
            <person name="Tomita M."/>
            <person name="Numata K."/>
            <person name="Arakawa K."/>
        </authorList>
    </citation>
    <scope>NUCLEOTIDE SEQUENCE</scope>
</reference>
<feature type="compositionally biased region" description="Basic and acidic residues" evidence="1">
    <location>
        <begin position="52"/>
        <end position="63"/>
    </location>
</feature>
<feature type="region of interest" description="Disordered" evidence="1">
    <location>
        <begin position="22"/>
        <end position="71"/>
    </location>
</feature>
<comment type="caution">
    <text evidence="2">The sequence shown here is derived from an EMBL/GenBank/DDBJ whole genome shotgun (WGS) entry which is preliminary data.</text>
</comment>
<evidence type="ECO:0000313" key="3">
    <source>
        <dbReference type="Proteomes" id="UP000886998"/>
    </source>
</evidence>
<dbReference type="OrthoDB" id="6437703at2759"/>
<organism evidence="2 3">
    <name type="scientific">Trichonephila inaurata madagascariensis</name>
    <dbReference type="NCBI Taxonomy" id="2747483"/>
    <lineage>
        <taxon>Eukaryota</taxon>
        <taxon>Metazoa</taxon>
        <taxon>Ecdysozoa</taxon>
        <taxon>Arthropoda</taxon>
        <taxon>Chelicerata</taxon>
        <taxon>Arachnida</taxon>
        <taxon>Araneae</taxon>
        <taxon>Araneomorphae</taxon>
        <taxon>Entelegynae</taxon>
        <taxon>Araneoidea</taxon>
        <taxon>Nephilidae</taxon>
        <taxon>Trichonephila</taxon>
        <taxon>Trichonephila inaurata</taxon>
    </lineage>
</organism>